<dbReference type="GO" id="GO:1902514">
    <property type="term" value="P:regulation of calcium ion transmembrane transport via high voltage-gated calcium channel"/>
    <property type="evidence" value="ECO:0007669"/>
    <property type="project" value="TreeGrafter"/>
</dbReference>
<evidence type="ECO:0000256" key="2">
    <source>
        <dbReference type="ARBA" id="ARBA00022692"/>
    </source>
</evidence>
<dbReference type="FunCoup" id="A0A6J2WLI7">
    <property type="interactions" value="274"/>
</dbReference>
<dbReference type="Gene3D" id="1.20.140.150">
    <property type="match status" value="1"/>
</dbReference>
<keyword evidence="3 5" id="KW-1133">Transmembrane helix</keyword>
<evidence type="ECO:0000256" key="3">
    <source>
        <dbReference type="ARBA" id="ARBA00022989"/>
    </source>
</evidence>
<comment type="subcellular location">
    <subcellularLocation>
        <location evidence="1">Membrane</location>
        <topology evidence="1">Multi-pass membrane protein</topology>
    </subcellularLocation>
</comment>
<dbReference type="Proteomes" id="UP000504632">
    <property type="component" value="Chromosome 12"/>
</dbReference>
<feature type="transmembrane region" description="Helical" evidence="5">
    <location>
        <begin position="61"/>
        <end position="83"/>
    </location>
</feature>
<dbReference type="GeneID" id="115825695"/>
<gene>
    <name evidence="7" type="primary">cacng6a</name>
</gene>
<dbReference type="RefSeq" id="XP_030645344.1">
    <property type="nucleotide sequence ID" value="XM_030789484.1"/>
</dbReference>
<evidence type="ECO:0000256" key="5">
    <source>
        <dbReference type="SAM" id="Phobius"/>
    </source>
</evidence>
<dbReference type="GO" id="GO:0005246">
    <property type="term" value="F:calcium channel regulator activity"/>
    <property type="evidence" value="ECO:0007669"/>
    <property type="project" value="TreeGrafter"/>
</dbReference>
<feature type="transmembrane region" description="Helical" evidence="5">
    <location>
        <begin position="233"/>
        <end position="261"/>
    </location>
</feature>
<organism evidence="6 7">
    <name type="scientific">Chanos chanos</name>
    <name type="common">Milkfish</name>
    <name type="synonym">Mugil chanos</name>
    <dbReference type="NCBI Taxonomy" id="29144"/>
    <lineage>
        <taxon>Eukaryota</taxon>
        <taxon>Metazoa</taxon>
        <taxon>Chordata</taxon>
        <taxon>Craniata</taxon>
        <taxon>Vertebrata</taxon>
        <taxon>Euteleostomi</taxon>
        <taxon>Actinopterygii</taxon>
        <taxon>Neopterygii</taxon>
        <taxon>Teleostei</taxon>
        <taxon>Ostariophysi</taxon>
        <taxon>Gonorynchiformes</taxon>
        <taxon>Chanidae</taxon>
        <taxon>Chanos</taxon>
    </lineage>
</organism>
<dbReference type="InterPro" id="IPR004031">
    <property type="entry name" value="PMP22/EMP/MP20/Claudin"/>
</dbReference>
<proteinExistence type="predicted"/>
<feature type="transmembrane region" description="Helical" evidence="5">
    <location>
        <begin position="191"/>
        <end position="213"/>
    </location>
</feature>
<name>A0A6J2WLI7_CHACN</name>
<dbReference type="AlphaFoldDB" id="A0A6J2WLI7"/>
<feature type="transmembrane region" description="Helical" evidence="5">
    <location>
        <begin position="160"/>
        <end position="184"/>
    </location>
</feature>
<keyword evidence="4 5" id="KW-0472">Membrane</keyword>
<dbReference type="GO" id="GO:1990454">
    <property type="term" value="C:L-type voltage-gated calcium channel complex"/>
    <property type="evidence" value="ECO:0007669"/>
    <property type="project" value="TreeGrafter"/>
</dbReference>
<sequence length="275" mass="29529">MWSTFIVQDEEGRPTVVGATGGAAGAGGLAGLMGARGGGSKRRTRTTSGSMSESQEGKIKLTFFVAVVGITLTVLGVGTEFWVELAPSKSFYNNKTCLAAHYGLWKGCMKVLWVSDIDPDRESCGPADLPGESNCTYFKFYTTGENTVMFQKTTEKSLNMAAALLAIFSLFMMVMGAVCIVMAISKGVQFFLKPAFVCFTLSGLLVFLSVVVFHQSVLSLLASDHSVPLHHQLSWSVTCLGFAGALLVLAGALFLVLALPYRPWERCLPHRSADS</sequence>
<dbReference type="InParanoid" id="A0A6J2WLI7"/>
<dbReference type="Pfam" id="PF13903">
    <property type="entry name" value="Claudin_2"/>
    <property type="match status" value="1"/>
</dbReference>
<feature type="transmembrane region" description="Helical" evidence="5">
    <location>
        <begin position="15"/>
        <end position="35"/>
    </location>
</feature>
<evidence type="ECO:0000313" key="7">
    <source>
        <dbReference type="RefSeq" id="XP_030645344.1"/>
    </source>
</evidence>
<dbReference type="PANTHER" id="PTHR15025">
    <property type="entry name" value="VOLTAGE-DEPENDENT CALCIUM CHANNEL GAMMA-1 SUBUNIT-RELATED"/>
    <property type="match status" value="1"/>
</dbReference>
<dbReference type="OrthoDB" id="8890470at2759"/>
<keyword evidence="6" id="KW-1185">Reference proteome</keyword>
<evidence type="ECO:0000256" key="4">
    <source>
        <dbReference type="ARBA" id="ARBA00023136"/>
    </source>
</evidence>
<reference evidence="7" key="1">
    <citation type="submission" date="2025-08" db="UniProtKB">
        <authorList>
            <consortium name="RefSeq"/>
        </authorList>
    </citation>
    <scope>IDENTIFICATION</scope>
</reference>
<keyword evidence="2 5" id="KW-0812">Transmembrane</keyword>
<protein>
    <submittedName>
        <fullName evidence="7">Calcium channel, voltage-dependent, gamma subunit 6a</fullName>
    </submittedName>
</protein>
<evidence type="ECO:0000313" key="6">
    <source>
        <dbReference type="Proteomes" id="UP000504632"/>
    </source>
</evidence>
<evidence type="ECO:0000256" key="1">
    <source>
        <dbReference type="ARBA" id="ARBA00004141"/>
    </source>
</evidence>
<dbReference type="CTD" id="100034580"/>
<dbReference type="PANTHER" id="PTHR15025:SF7">
    <property type="entry name" value="CALCIUM CHANNEL, VOLTAGE-DEPENDENT, GAMMA SUBUNIT 6A"/>
    <property type="match status" value="1"/>
</dbReference>
<accession>A0A6J2WLI7</accession>